<name>B4N6D1_DROWI</name>
<dbReference type="PANTHER" id="PTHR10974">
    <property type="entry name" value="FI08016P-RELATED"/>
    <property type="match status" value="1"/>
</dbReference>
<dbReference type="InterPro" id="IPR004245">
    <property type="entry name" value="DUF229"/>
</dbReference>
<dbReference type="HOGENOM" id="CLU_018076_2_0_1"/>
<evidence type="ECO:0000313" key="3">
    <source>
        <dbReference type="Proteomes" id="UP000007798"/>
    </source>
</evidence>
<dbReference type="PANTHER" id="PTHR10974:SF9">
    <property type="entry name" value="DUF229 DOMAIN CONTAINING PROTEIN-RELATED"/>
    <property type="match status" value="1"/>
</dbReference>
<evidence type="ECO:0000313" key="2">
    <source>
        <dbReference type="EMBL" id="EDW79920.1"/>
    </source>
</evidence>
<dbReference type="InterPro" id="IPR017850">
    <property type="entry name" value="Alkaline_phosphatase_core_sf"/>
</dbReference>
<dbReference type="Gene3D" id="3.40.720.10">
    <property type="entry name" value="Alkaline Phosphatase, subunit A"/>
    <property type="match status" value="1"/>
</dbReference>
<accession>B4N6D1</accession>
<evidence type="ECO:0008006" key="4">
    <source>
        <dbReference type="Google" id="ProtNLM"/>
    </source>
</evidence>
<dbReference type="eggNOG" id="ENOG502RJX6">
    <property type="taxonomic scope" value="Eukaryota"/>
</dbReference>
<dbReference type="STRING" id="7260.B4N6D1"/>
<protein>
    <recommendedName>
        <fullName evidence="4">DUF229 domain-containing protein</fullName>
    </recommendedName>
</protein>
<reference evidence="2 3" key="1">
    <citation type="journal article" date="2007" name="Nature">
        <title>Evolution of genes and genomes on the Drosophila phylogeny.</title>
        <authorList>
            <consortium name="Drosophila 12 Genomes Consortium"/>
            <person name="Clark A.G."/>
            <person name="Eisen M.B."/>
            <person name="Smith D.R."/>
            <person name="Bergman C.M."/>
            <person name="Oliver B."/>
            <person name="Markow T.A."/>
            <person name="Kaufman T.C."/>
            <person name="Kellis M."/>
            <person name="Gelbart W."/>
            <person name="Iyer V.N."/>
            <person name="Pollard D.A."/>
            <person name="Sackton T.B."/>
            <person name="Larracuente A.M."/>
            <person name="Singh N.D."/>
            <person name="Abad J.P."/>
            <person name="Abt D.N."/>
            <person name="Adryan B."/>
            <person name="Aguade M."/>
            <person name="Akashi H."/>
            <person name="Anderson W.W."/>
            <person name="Aquadro C.F."/>
            <person name="Ardell D.H."/>
            <person name="Arguello R."/>
            <person name="Artieri C.G."/>
            <person name="Barbash D.A."/>
            <person name="Barker D."/>
            <person name="Barsanti P."/>
            <person name="Batterham P."/>
            <person name="Batzoglou S."/>
            <person name="Begun D."/>
            <person name="Bhutkar A."/>
            <person name="Blanco E."/>
            <person name="Bosak S.A."/>
            <person name="Bradley R.K."/>
            <person name="Brand A.D."/>
            <person name="Brent M.R."/>
            <person name="Brooks A.N."/>
            <person name="Brown R.H."/>
            <person name="Butlin R.K."/>
            <person name="Caggese C."/>
            <person name="Calvi B.R."/>
            <person name="Bernardo de Carvalho A."/>
            <person name="Caspi A."/>
            <person name="Castrezana S."/>
            <person name="Celniker S.E."/>
            <person name="Chang J.L."/>
            <person name="Chapple C."/>
            <person name="Chatterji S."/>
            <person name="Chinwalla A."/>
            <person name="Civetta A."/>
            <person name="Clifton S.W."/>
            <person name="Comeron J.M."/>
            <person name="Costello J.C."/>
            <person name="Coyne J.A."/>
            <person name="Daub J."/>
            <person name="David R.G."/>
            <person name="Delcher A.L."/>
            <person name="Delehaunty K."/>
            <person name="Do C.B."/>
            <person name="Ebling H."/>
            <person name="Edwards K."/>
            <person name="Eickbush T."/>
            <person name="Evans J.D."/>
            <person name="Filipski A."/>
            <person name="Findeiss S."/>
            <person name="Freyhult E."/>
            <person name="Fulton L."/>
            <person name="Fulton R."/>
            <person name="Garcia A.C."/>
            <person name="Gardiner A."/>
            <person name="Garfield D.A."/>
            <person name="Garvin B.E."/>
            <person name="Gibson G."/>
            <person name="Gilbert D."/>
            <person name="Gnerre S."/>
            <person name="Godfrey J."/>
            <person name="Good R."/>
            <person name="Gotea V."/>
            <person name="Gravely B."/>
            <person name="Greenberg A.J."/>
            <person name="Griffiths-Jones S."/>
            <person name="Gross S."/>
            <person name="Guigo R."/>
            <person name="Gustafson E.A."/>
            <person name="Haerty W."/>
            <person name="Hahn M.W."/>
            <person name="Halligan D.L."/>
            <person name="Halpern A.L."/>
            <person name="Halter G.M."/>
            <person name="Han M.V."/>
            <person name="Heger A."/>
            <person name="Hillier L."/>
            <person name="Hinrichs A.S."/>
            <person name="Holmes I."/>
            <person name="Hoskins R.A."/>
            <person name="Hubisz M.J."/>
            <person name="Hultmark D."/>
            <person name="Huntley M.A."/>
            <person name="Jaffe D.B."/>
            <person name="Jagadeeshan S."/>
            <person name="Jeck W.R."/>
            <person name="Johnson J."/>
            <person name="Jones C.D."/>
            <person name="Jordan W.C."/>
            <person name="Karpen G.H."/>
            <person name="Kataoka E."/>
            <person name="Keightley P.D."/>
            <person name="Kheradpour P."/>
            <person name="Kirkness E.F."/>
            <person name="Koerich L.B."/>
            <person name="Kristiansen K."/>
            <person name="Kudrna D."/>
            <person name="Kulathinal R.J."/>
            <person name="Kumar S."/>
            <person name="Kwok R."/>
            <person name="Lander E."/>
            <person name="Langley C.H."/>
            <person name="Lapoint R."/>
            <person name="Lazzaro B.P."/>
            <person name="Lee S.J."/>
            <person name="Levesque L."/>
            <person name="Li R."/>
            <person name="Lin C.F."/>
            <person name="Lin M.F."/>
            <person name="Lindblad-Toh K."/>
            <person name="Llopart A."/>
            <person name="Long M."/>
            <person name="Low L."/>
            <person name="Lozovsky E."/>
            <person name="Lu J."/>
            <person name="Luo M."/>
            <person name="Machado C.A."/>
            <person name="Makalowski W."/>
            <person name="Marzo M."/>
            <person name="Matsuda M."/>
            <person name="Matzkin L."/>
            <person name="McAllister B."/>
            <person name="McBride C.S."/>
            <person name="McKernan B."/>
            <person name="McKernan K."/>
            <person name="Mendez-Lago M."/>
            <person name="Minx P."/>
            <person name="Mollenhauer M.U."/>
            <person name="Montooth K."/>
            <person name="Mount S.M."/>
            <person name="Mu X."/>
            <person name="Myers E."/>
            <person name="Negre B."/>
            <person name="Newfeld S."/>
            <person name="Nielsen R."/>
            <person name="Noor M.A."/>
            <person name="O'Grady P."/>
            <person name="Pachter L."/>
            <person name="Papaceit M."/>
            <person name="Parisi M.J."/>
            <person name="Parisi M."/>
            <person name="Parts L."/>
            <person name="Pedersen J.S."/>
            <person name="Pesole G."/>
            <person name="Phillippy A.M."/>
            <person name="Ponting C.P."/>
            <person name="Pop M."/>
            <person name="Porcelli D."/>
            <person name="Powell J.R."/>
            <person name="Prohaska S."/>
            <person name="Pruitt K."/>
            <person name="Puig M."/>
            <person name="Quesneville H."/>
            <person name="Ram K.R."/>
            <person name="Rand D."/>
            <person name="Rasmussen M.D."/>
            <person name="Reed L.K."/>
            <person name="Reenan R."/>
            <person name="Reily A."/>
            <person name="Remington K.A."/>
            <person name="Rieger T.T."/>
            <person name="Ritchie M.G."/>
            <person name="Robin C."/>
            <person name="Rogers Y.H."/>
            <person name="Rohde C."/>
            <person name="Rozas J."/>
            <person name="Rubenfield M.J."/>
            <person name="Ruiz A."/>
            <person name="Russo S."/>
            <person name="Salzberg S.L."/>
            <person name="Sanchez-Gracia A."/>
            <person name="Saranga D.J."/>
            <person name="Sato H."/>
            <person name="Schaeffer S.W."/>
            <person name="Schatz M.C."/>
            <person name="Schlenke T."/>
            <person name="Schwartz R."/>
            <person name="Segarra C."/>
            <person name="Singh R.S."/>
            <person name="Sirot L."/>
            <person name="Sirota M."/>
            <person name="Sisneros N.B."/>
            <person name="Smith C.D."/>
            <person name="Smith T.F."/>
            <person name="Spieth J."/>
            <person name="Stage D.E."/>
            <person name="Stark A."/>
            <person name="Stephan W."/>
            <person name="Strausberg R.L."/>
            <person name="Strempel S."/>
            <person name="Sturgill D."/>
            <person name="Sutton G."/>
            <person name="Sutton G.G."/>
            <person name="Tao W."/>
            <person name="Teichmann S."/>
            <person name="Tobari Y.N."/>
            <person name="Tomimura Y."/>
            <person name="Tsolas J.M."/>
            <person name="Valente V.L."/>
            <person name="Venter E."/>
            <person name="Venter J.C."/>
            <person name="Vicario S."/>
            <person name="Vieira F.G."/>
            <person name="Vilella A.J."/>
            <person name="Villasante A."/>
            <person name="Walenz B."/>
            <person name="Wang J."/>
            <person name="Wasserman M."/>
            <person name="Watts T."/>
            <person name="Wilson D."/>
            <person name="Wilson R.K."/>
            <person name="Wing R.A."/>
            <person name="Wolfner M.F."/>
            <person name="Wong A."/>
            <person name="Wong G.K."/>
            <person name="Wu C.I."/>
            <person name="Wu G."/>
            <person name="Yamamoto D."/>
            <person name="Yang H.P."/>
            <person name="Yang S.P."/>
            <person name="Yorke J.A."/>
            <person name="Yoshida K."/>
            <person name="Zdobnov E."/>
            <person name="Zhang P."/>
            <person name="Zhang Y."/>
            <person name="Zimin A.V."/>
            <person name="Baldwin J."/>
            <person name="Abdouelleil A."/>
            <person name="Abdulkadir J."/>
            <person name="Abebe A."/>
            <person name="Abera B."/>
            <person name="Abreu J."/>
            <person name="Acer S.C."/>
            <person name="Aftuck L."/>
            <person name="Alexander A."/>
            <person name="An P."/>
            <person name="Anderson E."/>
            <person name="Anderson S."/>
            <person name="Arachi H."/>
            <person name="Azer M."/>
            <person name="Bachantsang P."/>
            <person name="Barry A."/>
            <person name="Bayul T."/>
            <person name="Berlin A."/>
            <person name="Bessette D."/>
            <person name="Bloom T."/>
            <person name="Blye J."/>
            <person name="Boguslavskiy L."/>
            <person name="Bonnet C."/>
            <person name="Boukhgalter B."/>
            <person name="Bourzgui I."/>
            <person name="Brown A."/>
            <person name="Cahill P."/>
            <person name="Channer S."/>
            <person name="Cheshatsang Y."/>
            <person name="Chuda L."/>
            <person name="Citroen M."/>
            <person name="Collymore A."/>
            <person name="Cooke P."/>
            <person name="Costello M."/>
            <person name="D'Aco K."/>
            <person name="Daza R."/>
            <person name="De Haan G."/>
            <person name="DeGray S."/>
            <person name="DeMaso C."/>
            <person name="Dhargay N."/>
            <person name="Dooley K."/>
            <person name="Dooley E."/>
            <person name="Doricent M."/>
            <person name="Dorje P."/>
            <person name="Dorjee K."/>
            <person name="Dupes A."/>
            <person name="Elong R."/>
            <person name="Falk J."/>
            <person name="Farina A."/>
            <person name="Faro S."/>
            <person name="Ferguson D."/>
            <person name="Fisher S."/>
            <person name="Foley C.D."/>
            <person name="Franke A."/>
            <person name="Friedrich D."/>
            <person name="Gadbois L."/>
            <person name="Gearin G."/>
            <person name="Gearin C.R."/>
            <person name="Giannoukos G."/>
            <person name="Goode T."/>
            <person name="Graham J."/>
            <person name="Grandbois E."/>
            <person name="Grewal S."/>
            <person name="Gyaltsen K."/>
            <person name="Hafez N."/>
            <person name="Hagos B."/>
            <person name="Hall J."/>
            <person name="Henson C."/>
            <person name="Hollinger A."/>
            <person name="Honan T."/>
            <person name="Huard M.D."/>
            <person name="Hughes L."/>
            <person name="Hurhula B."/>
            <person name="Husby M.E."/>
            <person name="Kamat A."/>
            <person name="Kanga B."/>
            <person name="Kashin S."/>
            <person name="Khazanovich D."/>
            <person name="Kisner P."/>
            <person name="Lance K."/>
            <person name="Lara M."/>
            <person name="Lee W."/>
            <person name="Lennon N."/>
            <person name="Letendre F."/>
            <person name="LeVine R."/>
            <person name="Lipovsky A."/>
            <person name="Liu X."/>
            <person name="Liu J."/>
            <person name="Liu S."/>
            <person name="Lokyitsang T."/>
            <person name="Lokyitsang Y."/>
            <person name="Lubonja R."/>
            <person name="Lui A."/>
            <person name="MacDonald P."/>
            <person name="Magnisalis V."/>
            <person name="Maru K."/>
            <person name="Matthews C."/>
            <person name="McCusker W."/>
            <person name="McDonough S."/>
            <person name="Mehta T."/>
            <person name="Meldrim J."/>
            <person name="Meneus L."/>
            <person name="Mihai O."/>
            <person name="Mihalev A."/>
            <person name="Mihova T."/>
            <person name="Mittelman R."/>
            <person name="Mlenga V."/>
            <person name="Montmayeur A."/>
            <person name="Mulrain L."/>
            <person name="Navidi A."/>
            <person name="Naylor J."/>
            <person name="Negash T."/>
            <person name="Nguyen T."/>
            <person name="Nguyen N."/>
            <person name="Nicol R."/>
            <person name="Norbu C."/>
            <person name="Norbu N."/>
            <person name="Novod N."/>
            <person name="O'Neill B."/>
            <person name="Osman S."/>
            <person name="Markiewicz E."/>
            <person name="Oyono O.L."/>
            <person name="Patti C."/>
            <person name="Phunkhang P."/>
            <person name="Pierre F."/>
            <person name="Priest M."/>
            <person name="Raghuraman S."/>
            <person name="Rege F."/>
            <person name="Reyes R."/>
            <person name="Rise C."/>
            <person name="Rogov P."/>
            <person name="Ross K."/>
            <person name="Ryan E."/>
            <person name="Settipalli S."/>
            <person name="Shea T."/>
            <person name="Sherpa N."/>
            <person name="Shi L."/>
            <person name="Shih D."/>
            <person name="Sparrow T."/>
            <person name="Spaulding J."/>
            <person name="Stalker J."/>
            <person name="Stange-Thomann N."/>
            <person name="Stavropoulos S."/>
            <person name="Stone C."/>
            <person name="Strader C."/>
            <person name="Tesfaye S."/>
            <person name="Thomson T."/>
            <person name="Thoulutsang Y."/>
            <person name="Thoulutsang D."/>
            <person name="Topham K."/>
            <person name="Topping I."/>
            <person name="Tsamla T."/>
            <person name="Vassiliev H."/>
            <person name="Vo A."/>
            <person name="Wangchuk T."/>
            <person name="Wangdi T."/>
            <person name="Weiand M."/>
            <person name="Wilkinson J."/>
            <person name="Wilson A."/>
            <person name="Yadav S."/>
            <person name="Young G."/>
            <person name="Yu Q."/>
            <person name="Zembek L."/>
            <person name="Zhong D."/>
            <person name="Zimmer A."/>
            <person name="Zwirko Z."/>
            <person name="Jaffe D.B."/>
            <person name="Alvarez P."/>
            <person name="Brockman W."/>
            <person name="Butler J."/>
            <person name="Chin C."/>
            <person name="Gnerre S."/>
            <person name="Grabherr M."/>
            <person name="Kleber M."/>
            <person name="Mauceli E."/>
            <person name="MacCallum I."/>
        </authorList>
    </citation>
    <scope>NUCLEOTIDE SEQUENCE [LARGE SCALE GENOMIC DNA]</scope>
    <source>
        <strain evidence="3">Tucson 14030-0811.24</strain>
    </source>
</reference>
<dbReference type="EMBL" id="CH964154">
    <property type="protein sequence ID" value="EDW79920.1"/>
    <property type="molecule type" value="Genomic_DNA"/>
</dbReference>
<dbReference type="FunFam" id="3.40.720.10:FF:000017">
    <property type="entry name" value="Predicted protein"/>
    <property type="match status" value="1"/>
</dbReference>
<gene>
    <name evidence="2" type="primary">Dwil\GK17756</name>
    <name evidence="2" type="ORF">Dwil_GK17756</name>
</gene>
<dbReference type="PhylomeDB" id="B4N6D1"/>
<proteinExistence type="predicted"/>
<dbReference type="CDD" id="cd16021">
    <property type="entry name" value="ALP_like"/>
    <property type="match status" value="1"/>
</dbReference>
<keyword evidence="1" id="KW-0472">Membrane</keyword>
<evidence type="ECO:0000256" key="1">
    <source>
        <dbReference type="SAM" id="Phobius"/>
    </source>
</evidence>
<feature type="transmembrane region" description="Helical" evidence="1">
    <location>
        <begin position="66"/>
        <end position="85"/>
    </location>
</feature>
<keyword evidence="1" id="KW-0812">Transmembrane</keyword>
<sequence length="715" mass="82691">MDMAELRCPLLESESNYTNTQELEIQMAKLRSKNQRARDPDPDGDREATIITTLIKSLSVRCRRQVRRKTILGTLLMFIFCYFVIGRPEWANVIDLNVLHSGNYLTVHHQSTVEGMDGYLVYSNYCKIEDLDPYKAEVMRYFKRAKYKQCQKLPPLTHVKFDAKTERYVLGINGTAFKSYKVGAQFHCCYMSVERLNDTEVNYTKCERFKGSSHPLERGLESIIVKCTSNGKQIYINGHAMIPERTDIRERLNKWKKKDGERPLSVLMIGIDSLSRVHLIRAMPKTAQYLYDNDWFEMAGYNKIDDNTYPNIMAMSTGWSLEYANTQCPPWKVGGLDKCKFIWKMYEDYGFATAYGEDAVKINTFNYMRQGFVKPPVDYYLRPYLTAAEKLLYRTIDTGMPHCLGYSYASEHIYDYALEFSRRYLNDTYFGFFWTNTHSHSDISQTSSMDDYMVNYLQQLVQQGTMENSVVVFFSDHGLRFGPARSTWSGHYEERLPTLFFWLPKKLRQSHPDFVQALRLNRNRLTTPYDLHMTLKHILTLSGRVDGGLKTLGPSMRCPVCQSLFTPVSENRNCEEVAIEDHWCTCRSYKTISKNSKHVQLLAKRTVHYINDFVAEAQNGSYSKLCQHLALQSVKSAFEAKPNADDSDDDHTYRLIFYTSPNKALYEATVRHNIVSDTMTVTGSVSRLNMYAGEADCLKDVAAKKYCYCKTHAKG</sequence>
<dbReference type="OMA" id="ISSHWCA"/>
<dbReference type="FunCoup" id="B4N6D1">
    <property type="interactions" value="4"/>
</dbReference>
<dbReference type="InParanoid" id="B4N6D1"/>
<dbReference type="AlphaFoldDB" id="B4N6D1"/>
<dbReference type="OrthoDB" id="413313at2759"/>
<keyword evidence="1" id="KW-1133">Transmembrane helix</keyword>
<dbReference type="KEGG" id="dwi:6646148"/>
<dbReference type="SUPFAM" id="SSF53649">
    <property type="entry name" value="Alkaline phosphatase-like"/>
    <property type="match status" value="1"/>
</dbReference>
<dbReference type="Proteomes" id="UP000007798">
    <property type="component" value="Unassembled WGS sequence"/>
</dbReference>
<dbReference type="GO" id="GO:0005615">
    <property type="term" value="C:extracellular space"/>
    <property type="evidence" value="ECO:0007669"/>
    <property type="project" value="TreeGrafter"/>
</dbReference>
<keyword evidence="3" id="KW-1185">Reference proteome</keyword>
<dbReference type="Pfam" id="PF02995">
    <property type="entry name" value="DUF229"/>
    <property type="match status" value="1"/>
</dbReference>
<organism evidence="2 3">
    <name type="scientific">Drosophila willistoni</name>
    <name type="common">Fruit fly</name>
    <dbReference type="NCBI Taxonomy" id="7260"/>
    <lineage>
        <taxon>Eukaryota</taxon>
        <taxon>Metazoa</taxon>
        <taxon>Ecdysozoa</taxon>
        <taxon>Arthropoda</taxon>
        <taxon>Hexapoda</taxon>
        <taxon>Insecta</taxon>
        <taxon>Pterygota</taxon>
        <taxon>Neoptera</taxon>
        <taxon>Endopterygota</taxon>
        <taxon>Diptera</taxon>
        <taxon>Brachycera</taxon>
        <taxon>Muscomorpha</taxon>
        <taxon>Ephydroidea</taxon>
        <taxon>Drosophilidae</taxon>
        <taxon>Drosophila</taxon>
        <taxon>Sophophora</taxon>
    </lineage>
</organism>